<dbReference type="Gene3D" id="3.40.50.150">
    <property type="entry name" value="Vaccinia Virus protein VP39"/>
    <property type="match status" value="1"/>
</dbReference>
<gene>
    <name evidence="2" type="ORF">EPA93_34970</name>
</gene>
<dbReference type="Proteomes" id="UP000290365">
    <property type="component" value="Chromosome"/>
</dbReference>
<reference evidence="2 3" key="1">
    <citation type="submission" date="2019-01" db="EMBL/GenBank/DDBJ databases">
        <title>Ktedonosporobacter rubrisoli SCAWS-G2.</title>
        <authorList>
            <person name="Huang Y."/>
            <person name="Yan B."/>
        </authorList>
    </citation>
    <scope>NUCLEOTIDE SEQUENCE [LARGE SCALE GENOMIC DNA]</scope>
    <source>
        <strain evidence="2 3">SCAWS-G2</strain>
    </source>
</reference>
<dbReference type="PANTHER" id="PTHR43591">
    <property type="entry name" value="METHYLTRANSFERASE"/>
    <property type="match status" value="1"/>
</dbReference>
<dbReference type="CDD" id="cd02440">
    <property type="entry name" value="AdoMet_MTases"/>
    <property type="match status" value="1"/>
</dbReference>
<dbReference type="AlphaFoldDB" id="A0A4P6JYU7"/>
<dbReference type="EMBL" id="CP035758">
    <property type="protein sequence ID" value="QBD80894.1"/>
    <property type="molecule type" value="Genomic_DNA"/>
</dbReference>
<keyword evidence="3" id="KW-1185">Reference proteome</keyword>
<evidence type="ECO:0000313" key="3">
    <source>
        <dbReference type="Proteomes" id="UP000290365"/>
    </source>
</evidence>
<keyword evidence="2" id="KW-0808">Transferase</keyword>
<evidence type="ECO:0000313" key="2">
    <source>
        <dbReference type="EMBL" id="QBD80894.1"/>
    </source>
</evidence>
<sequence length="243" mass="27424">MTPTLRKWLFETLYKNRYLYRFASTVPFAGQWRVWQRLVLPRIQGLDVLELGCGLGDLLADMLKAGYHCRAVEQSPQMVAAARDILQKRKLGLPSLILQGSAQRLPFSSHSFDTVVSTFPSEYIYDPDTIAEVERVLRPGGRLIVIEGANLLPVGFLQSLLVLLQAFVYGPAALFGPRETLGQTPVERYLSSKHKAASGVTTEVVPHARFGRHIPLEDFGLQRRSERVQSRRWEVYITIGEKS</sequence>
<dbReference type="InterPro" id="IPR013216">
    <property type="entry name" value="Methyltransf_11"/>
</dbReference>
<name>A0A4P6JYU7_KTERU</name>
<feature type="domain" description="Methyltransferase type 11" evidence="1">
    <location>
        <begin position="49"/>
        <end position="145"/>
    </location>
</feature>
<dbReference type="PANTHER" id="PTHR43591:SF24">
    <property type="entry name" value="2-METHOXY-6-POLYPRENYL-1,4-BENZOQUINOL METHYLASE, MITOCHONDRIAL"/>
    <property type="match status" value="1"/>
</dbReference>
<dbReference type="Pfam" id="PF08241">
    <property type="entry name" value="Methyltransf_11"/>
    <property type="match status" value="1"/>
</dbReference>
<dbReference type="GO" id="GO:0008757">
    <property type="term" value="F:S-adenosylmethionine-dependent methyltransferase activity"/>
    <property type="evidence" value="ECO:0007669"/>
    <property type="project" value="InterPro"/>
</dbReference>
<proteinExistence type="predicted"/>
<evidence type="ECO:0000259" key="1">
    <source>
        <dbReference type="Pfam" id="PF08241"/>
    </source>
</evidence>
<dbReference type="InterPro" id="IPR029063">
    <property type="entry name" value="SAM-dependent_MTases_sf"/>
</dbReference>
<accession>A0A4P6JYU7</accession>
<dbReference type="RefSeq" id="WP_129891956.1">
    <property type="nucleotide sequence ID" value="NZ_CP035758.1"/>
</dbReference>
<organism evidence="2 3">
    <name type="scientific">Ktedonosporobacter rubrisoli</name>
    <dbReference type="NCBI Taxonomy" id="2509675"/>
    <lineage>
        <taxon>Bacteria</taxon>
        <taxon>Bacillati</taxon>
        <taxon>Chloroflexota</taxon>
        <taxon>Ktedonobacteria</taxon>
        <taxon>Ktedonobacterales</taxon>
        <taxon>Ktedonosporobacteraceae</taxon>
        <taxon>Ktedonosporobacter</taxon>
    </lineage>
</organism>
<dbReference type="KEGG" id="kbs:EPA93_34970"/>
<dbReference type="OrthoDB" id="156058at2"/>
<keyword evidence="2" id="KW-0489">Methyltransferase</keyword>
<dbReference type="SUPFAM" id="SSF53335">
    <property type="entry name" value="S-adenosyl-L-methionine-dependent methyltransferases"/>
    <property type="match status" value="1"/>
</dbReference>
<protein>
    <submittedName>
        <fullName evidence="2">Class I SAM-dependent methyltransferase</fullName>
    </submittedName>
</protein>
<dbReference type="GO" id="GO:0032259">
    <property type="term" value="P:methylation"/>
    <property type="evidence" value="ECO:0007669"/>
    <property type="project" value="UniProtKB-KW"/>
</dbReference>